<protein>
    <recommendedName>
        <fullName evidence="3">Lipoprotein</fullName>
    </recommendedName>
</protein>
<organism evidence="1 2">
    <name type="scientific">Flavobacterium croceum DSM 17960</name>
    <dbReference type="NCBI Taxonomy" id="1121886"/>
    <lineage>
        <taxon>Bacteria</taxon>
        <taxon>Pseudomonadati</taxon>
        <taxon>Bacteroidota</taxon>
        <taxon>Flavobacteriia</taxon>
        <taxon>Flavobacteriales</taxon>
        <taxon>Flavobacteriaceae</taxon>
        <taxon>Flavobacterium</taxon>
    </lineage>
</organism>
<dbReference type="OrthoDB" id="756944at2"/>
<sequence length="174" mass="19951">MKIRNIIFCLITISIFYSCSTSKISESEISKINGTFEANSSDGNTHNNLVSLLNRKLLKDTLDDKPINMYKLELKIIDKKHIEISTISEENKILNKKTYKFKNKNEYIILKNQNTKPILIPYVAGALDVTKLKLKTDENKNLTVLISQHRSGGAFLIPMGWSSEKKIETFKRIE</sequence>
<dbReference type="RefSeq" id="WP_146047042.1">
    <property type="nucleotide sequence ID" value="NZ_PQNY01000051.1"/>
</dbReference>
<dbReference type="EMBL" id="PQNY01000051">
    <property type="protein sequence ID" value="POS00587.1"/>
    <property type="molecule type" value="Genomic_DNA"/>
</dbReference>
<comment type="caution">
    <text evidence="1">The sequence shown here is derived from an EMBL/GenBank/DDBJ whole genome shotgun (WGS) entry which is preliminary data.</text>
</comment>
<dbReference type="AlphaFoldDB" id="A0A2S4N4F3"/>
<reference evidence="1 2" key="1">
    <citation type="submission" date="2018-01" db="EMBL/GenBank/DDBJ databases">
        <title>Genomic Encyclopedia of Type Strains, Phase I: the one thousand microbial genomes (KMG-I) project.</title>
        <authorList>
            <person name="Goeker M."/>
        </authorList>
    </citation>
    <scope>NUCLEOTIDE SEQUENCE [LARGE SCALE GENOMIC DNA]</scope>
    <source>
        <strain evidence="1 2">DSM 17960</strain>
    </source>
</reference>
<evidence type="ECO:0008006" key="3">
    <source>
        <dbReference type="Google" id="ProtNLM"/>
    </source>
</evidence>
<proteinExistence type="predicted"/>
<gene>
    <name evidence="1" type="ORF">Q361_1512</name>
</gene>
<evidence type="ECO:0000313" key="2">
    <source>
        <dbReference type="Proteomes" id="UP000237056"/>
    </source>
</evidence>
<name>A0A2S4N4F3_9FLAO</name>
<keyword evidence="2" id="KW-1185">Reference proteome</keyword>
<dbReference type="PROSITE" id="PS51257">
    <property type="entry name" value="PROKAR_LIPOPROTEIN"/>
    <property type="match status" value="1"/>
</dbReference>
<dbReference type="Proteomes" id="UP000237056">
    <property type="component" value="Unassembled WGS sequence"/>
</dbReference>
<evidence type="ECO:0000313" key="1">
    <source>
        <dbReference type="EMBL" id="POS00587.1"/>
    </source>
</evidence>
<accession>A0A2S4N4F3</accession>